<dbReference type="Proteomes" id="UP000093159">
    <property type="component" value="Unassembled WGS sequence"/>
</dbReference>
<dbReference type="AlphaFoldDB" id="A0A1C0AYY4"/>
<proteinExistence type="predicted"/>
<keyword evidence="1" id="KW-0812">Transmembrane</keyword>
<dbReference type="EMBL" id="CP036246">
    <property type="protein sequence ID" value="QEP41144.1"/>
    <property type="molecule type" value="Genomic_DNA"/>
</dbReference>
<reference evidence="3 5" key="2">
    <citation type="submission" date="2019-09" db="EMBL/GenBank/DDBJ databases">
        <title>Complete genome sequencing of four Arcobacter species reveals a diverse suite of mobile elements.</title>
        <authorList>
            <person name="Miller W.G."/>
            <person name="Yee E."/>
            <person name="Bono J.L."/>
        </authorList>
    </citation>
    <scope>NUCLEOTIDE SEQUENCE [LARGE SCALE GENOMIC DNA]</scope>
    <source>
        <strain evidence="3 5">CCUG 56899</strain>
    </source>
</reference>
<reference evidence="3 5" key="3">
    <citation type="submission" date="2019-09" db="EMBL/GenBank/DDBJ databases">
        <title>Taxonomic note: a critical rebuttal of the proposed division of the genus Arcobacter into six genera, emended descriptions of Arcobacter anaerophilus and the genus Arcobacter, and an assessment of genus-level boundaries for Epsilonproteobacteria using in silico genomic comparator tools.</title>
        <authorList>
            <person name="On S.L.W."/>
            <person name="Miller W.G."/>
            <person name="Biggs P."/>
            <person name="Cornelius A."/>
            <person name="Vandamme P."/>
        </authorList>
    </citation>
    <scope>NUCLEOTIDE SEQUENCE [LARGE SCALE GENOMIC DNA]</scope>
    <source>
        <strain evidence="3 5">CCUG 56899</strain>
    </source>
</reference>
<dbReference type="RefSeq" id="WP_066171583.1">
    <property type="nucleotide sequence ID" value="NZ_CP036246.2"/>
</dbReference>
<evidence type="ECO:0000256" key="1">
    <source>
        <dbReference type="SAM" id="Phobius"/>
    </source>
</evidence>
<evidence type="ECO:0000313" key="5">
    <source>
        <dbReference type="Proteomes" id="UP000322644"/>
    </source>
</evidence>
<reference evidence="2 4" key="1">
    <citation type="submission" date="2015-05" db="EMBL/GenBank/DDBJ databases">
        <authorList>
            <person name="Rovetto F."/>
            <person name="Cocolin L."/>
            <person name="Illeghems K."/>
            <person name="Van Nieuwerburgh F."/>
            <person name="Houf K."/>
        </authorList>
    </citation>
    <scope>NUCLEOTIDE SEQUENCE [LARGE SCALE GENOMIC DNA]</scope>
    <source>
        <strain evidence="2 4">117434</strain>
    </source>
</reference>
<keyword evidence="4" id="KW-1185">Reference proteome</keyword>
<keyword evidence="1" id="KW-0472">Membrane</keyword>
<feature type="transmembrane region" description="Helical" evidence="1">
    <location>
        <begin position="12"/>
        <end position="35"/>
    </location>
</feature>
<name>A0A1C0AYY4_9BACT</name>
<evidence type="ECO:0000313" key="2">
    <source>
        <dbReference type="EMBL" id="OCL92858.1"/>
    </source>
</evidence>
<dbReference type="Proteomes" id="UP000322644">
    <property type="component" value="Chromosome"/>
</dbReference>
<dbReference type="KEGG" id="apoc:APORC_1572"/>
<evidence type="ECO:0000313" key="3">
    <source>
        <dbReference type="EMBL" id="QEP41144.1"/>
    </source>
</evidence>
<gene>
    <name evidence="2" type="ORF">AAX28_00398</name>
    <name evidence="3" type="ORF">APORC_1572</name>
</gene>
<keyword evidence="1" id="KW-1133">Transmembrane helix</keyword>
<accession>A0A1C0AYY4</accession>
<sequence>MNKKEQEKSKLIKYSIRIFIILVILYIIVATLAYIRNSSHIEDTNEIKTPITMELLSDKIKMNLDKASPLIKNKLLTLKEEINIKIDEEVDYLFKNIIDKNIDKYLDMHYSFTGSHIELGILAFGDYDEFISAQLLGKDFFSKIDKVKNKIDIFYKQNEQELLNFIENKAFQGFEMEITKSDSLKISELINIEKSKLMTKVTSSLAVGLGAVIAMKISAKIAAKITVKTSAKMATKAAASGAGATTGISCGPAVLICSSILAVGSYIATDIAVNKGDEFFSKEALKNDILEILNEEKENIKNQYKLIYGTNLEEITIKYKEILQNVDKQRFLDNLK</sequence>
<organism evidence="3 5">
    <name type="scientific">Arcobacter porcinus</name>
    <dbReference type="NCBI Taxonomy" id="1935204"/>
    <lineage>
        <taxon>Bacteria</taxon>
        <taxon>Pseudomonadati</taxon>
        <taxon>Campylobacterota</taxon>
        <taxon>Epsilonproteobacteria</taxon>
        <taxon>Campylobacterales</taxon>
        <taxon>Arcobacteraceae</taxon>
        <taxon>Arcobacter</taxon>
    </lineage>
</organism>
<evidence type="ECO:0000313" key="4">
    <source>
        <dbReference type="Proteomes" id="UP000093159"/>
    </source>
</evidence>
<dbReference type="EMBL" id="LDIR01000001">
    <property type="protein sequence ID" value="OCL92858.1"/>
    <property type="molecule type" value="Genomic_DNA"/>
</dbReference>
<protein>
    <submittedName>
        <fullName evidence="3">Putative membrane protein</fullName>
    </submittedName>
</protein>
<dbReference type="OrthoDB" id="5368708at2"/>